<name>A0ABP5IWY4_9ACTN</name>
<dbReference type="RefSeq" id="WP_231248457.1">
    <property type="nucleotide sequence ID" value="NZ_BAAAMQ010000010.1"/>
</dbReference>
<evidence type="ECO:0000313" key="1">
    <source>
        <dbReference type="EMBL" id="GAA2107983.1"/>
    </source>
</evidence>
<gene>
    <name evidence="1" type="ORF">GCM10009726_21980</name>
</gene>
<evidence type="ECO:0008006" key="3">
    <source>
        <dbReference type="Google" id="ProtNLM"/>
    </source>
</evidence>
<comment type="caution">
    <text evidence="1">The sequence shown here is derived from an EMBL/GenBank/DDBJ whole genome shotgun (WGS) entry which is preliminary data.</text>
</comment>
<keyword evidence="2" id="KW-1185">Reference proteome</keyword>
<proteinExistence type="predicted"/>
<accession>A0ABP5IWY4</accession>
<evidence type="ECO:0000313" key="2">
    <source>
        <dbReference type="Proteomes" id="UP001501161"/>
    </source>
</evidence>
<reference evidence="2" key="1">
    <citation type="journal article" date="2019" name="Int. J. Syst. Evol. Microbiol.">
        <title>The Global Catalogue of Microorganisms (GCM) 10K type strain sequencing project: providing services to taxonomists for standard genome sequencing and annotation.</title>
        <authorList>
            <consortium name="The Broad Institute Genomics Platform"/>
            <consortium name="The Broad Institute Genome Sequencing Center for Infectious Disease"/>
            <person name="Wu L."/>
            <person name="Ma J."/>
        </authorList>
    </citation>
    <scope>NUCLEOTIDE SEQUENCE [LARGE SCALE GENOMIC DNA]</scope>
    <source>
        <strain evidence="2">JCM 13813</strain>
    </source>
</reference>
<dbReference type="EMBL" id="BAAAMQ010000010">
    <property type="protein sequence ID" value="GAA2107983.1"/>
    <property type="molecule type" value="Genomic_DNA"/>
</dbReference>
<organism evidence="1 2">
    <name type="scientific">Nocardioides furvisabuli</name>
    <dbReference type="NCBI Taxonomy" id="375542"/>
    <lineage>
        <taxon>Bacteria</taxon>
        <taxon>Bacillati</taxon>
        <taxon>Actinomycetota</taxon>
        <taxon>Actinomycetes</taxon>
        <taxon>Propionibacteriales</taxon>
        <taxon>Nocardioidaceae</taxon>
        <taxon>Nocardioides</taxon>
    </lineage>
</organism>
<sequence length="133" mass="14068">MSTTDCRERTSNSVVVTPSDCPLGVSEVLRTFDACRRELSKKVAGTEGSGAGYDGLRVDHASLAAVSEGDVVTVTAIVSSRRHGGHLVDYIATASNAGGRCVVLVQAHGWTLARQTTESVAGVRRRSHEEVRS</sequence>
<protein>
    <recommendedName>
        <fullName evidence="3">Thioesterase domain-containing protein</fullName>
    </recommendedName>
</protein>
<dbReference type="Proteomes" id="UP001501161">
    <property type="component" value="Unassembled WGS sequence"/>
</dbReference>